<dbReference type="eggNOG" id="COG4980">
    <property type="taxonomic scope" value="Bacteria"/>
</dbReference>
<dbReference type="PANTHER" id="PTHR35792:SF2">
    <property type="entry name" value="GENERAL STRESS PROTEIN"/>
    <property type="match status" value="1"/>
</dbReference>
<dbReference type="RefSeq" id="WP_011735611.1">
    <property type="nucleotide sequence ID" value="NC_008609.1"/>
</dbReference>
<dbReference type="InterPro" id="IPR024623">
    <property type="entry name" value="YtxH"/>
</dbReference>
<organism evidence="2 3">
    <name type="scientific">Pelobacter propionicus (strain DSM 2379 / NBRC 103807 / OttBd1)</name>
    <dbReference type="NCBI Taxonomy" id="338966"/>
    <lineage>
        <taxon>Bacteria</taxon>
        <taxon>Pseudomonadati</taxon>
        <taxon>Thermodesulfobacteriota</taxon>
        <taxon>Desulfuromonadia</taxon>
        <taxon>Desulfuromonadales</taxon>
        <taxon>Desulfuromonadaceae</taxon>
        <taxon>Pelobacter</taxon>
    </lineage>
</organism>
<accession>A1APR4</accession>
<keyword evidence="1" id="KW-0812">Transmembrane</keyword>
<protein>
    <recommendedName>
        <fullName evidence="4">General stress protein</fullName>
    </recommendedName>
</protein>
<dbReference type="OrthoDB" id="5398321at2"/>
<evidence type="ECO:0000313" key="3">
    <source>
        <dbReference type="Proteomes" id="UP000006732"/>
    </source>
</evidence>
<reference evidence="2 3" key="1">
    <citation type="submission" date="2006-10" db="EMBL/GenBank/DDBJ databases">
        <title>Complete sequence of chromosome of Pelobacter propionicus DSM 2379.</title>
        <authorList>
            <consortium name="US DOE Joint Genome Institute"/>
            <person name="Copeland A."/>
            <person name="Lucas S."/>
            <person name="Lapidus A."/>
            <person name="Barry K."/>
            <person name="Detter J.C."/>
            <person name="Glavina del Rio T."/>
            <person name="Hammon N."/>
            <person name="Israni S."/>
            <person name="Dalin E."/>
            <person name="Tice H."/>
            <person name="Pitluck S."/>
            <person name="Saunders E."/>
            <person name="Brettin T."/>
            <person name="Bruce D."/>
            <person name="Han C."/>
            <person name="Tapia R."/>
            <person name="Schmutz J."/>
            <person name="Larimer F."/>
            <person name="Land M."/>
            <person name="Hauser L."/>
            <person name="Kyrpides N."/>
            <person name="Kim E."/>
            <person name="Lovley D."/>
            <person name="Richardson P."/>
        </authorList>
    </citation>
    <scope>NUCLEOTIDE SEQUENCE [LARGE SCALE GENOMIC DNA]</scope>
    <source>
        <strain evidence="3">DSM 2379 / NBRC 103807 / OttBd1</strain>
    </source>
</reference>
<keyword evidence="1" id="KW-0472">Membrane</keyword>
<dbReference type="HOGENOM" id="CLU_105320_5_0_7"/>
<evidence type="ECO:0008006" key="4">
    <source>
        <dbReference type="Google" id="ProtNLM"/>
    </source>
</evidence>
<sequence>MEEERKSRRVAAGALLLVAGGIIGAGAALLMAPQSGRRTRRDISRCAQKVKTRADEKMEDIAVSISDLVETVGEKTDDLLDRGKDLAGGTRKELIRLIEEGASALEKFRARLRRM</sequence>
<keyword evidence="1" id="KW-1133">Transmembrane helix</keyword>
<gene>
    <name evidence="2" type="ordered locus">Ppro_1722</name>
</gene>
<dbReference type="Proteomes" id="UP000006732">
    <property type="component" value="Chromosome"/>
</dbReference>
<evidence type="ECO:0000256" key="1">
    <source>
        <dbReference type="SAM" id="Phobius"/>
    </source>
</evidence>
<dbReference type="AlphaFoldDB" id="A1APR4"/>
<proteinExistence type="predicted"/>
<dbReference type="EMBL" id="CP000482">
    <property type="protein sequence ID" value="ABK99334.1"/>
    <property type="molecule type" value="Genomic_DNA"/>
</dbReference>
<dbReference type="InterPro" id="IPR052928">
    <property type="entry name" value="Desiccation-related_membrane"/>
</dbReference>
<dbReference type="STRING" id="338966.Ppro_1722"/>
<keyword evidence="3" id="KW-1185">Reference proteome</keyword>
<feature type="transmembrane region" description="Helical" evidence="1">
    <location>
        <begin position="12"/>
        <end position="32"/>
    </location>
</feature>
<dbReference type="PANTHER" id="PTHR35792">
    <property type="entry name" value="GENERAL STRESS PROTEIN"/>
    <property type="match status" value="1"/>
</dbReference>
<dbReference type="Pfam" id="PF12732">
    <property type="entry name" value="YtxH"/>
    <property type="match status" value="1"/>
</dbReference>
<dbReference type="KEGG" id="ppd:Ppro_1722"/>
<name>A1APR4_PELPD</name>
<evidence type="ECO:0000313" key="2">
    <source>
        <dbReference type="EMBL" id="ABK99334.1"/>
    </source>
</evidence>